<keyword evidence="2 4" id="KW-0378">Hydrolase</keyword>
<evidence type="ECO:0000313" key="7">
    <source>
        <dbReference type="Proteomes" id="UP000077245"/>
    </source>
</evidence>
<comment type="subunit">
    <text evidence="4">Homotetramer.</text>
</comment>
<reference evidence="6 7" key="1">
    <citation type="submission" date="2016-04" db="EMBL/GenBank/DDBJ databases">
        <title>Genome sequence of Methanobrevibacter curvatus DSM 11111.</title>
        <authorList>
            <person name="Poehlein A."/>
            <person name="Seedorf H."/>
            <person name="Daniel R."/>
        </authorList>
    </citation>
    <scope>NUCLEOTIDE SEQUENCE [LARGE SCALE GENOMIC DNA]</scope>
    <source>
        <strain evidence="6 7">DSM 11111</strain>
    </source>
</reference>
<comment type="similarity">
    <text evidence="4">Belongs to the metallo-dependent hydrolases superfamily. MTA/SAH deaminase family.</text>
</comment>
<feature type="binding site" evidence="4">
    <location>
        <position position="75"/>
    </location>
    <ligand>
        <name>Zn(2+)</name>
        <dbReference type="ChEBI" id="CHEBI:29105"/>
    </ligand>
</feature>
<dbReference type="InterPro" id="IPR023512">
    <property type="entry name" value="Deaminase_MtaD/DadD"/>
</dbReference>
<dbReference type="Pfam" id="PF01979">
    <property type="entry name" value="Amidohydro_1"/>
    <property type="match status" value="1"/>
</dbReference>
<feature type="binding site" evidence="4">
    <location>
        <position position="196"/>
    </location>
    <ligand>
        <name>substrate</name>
    </ligand>
</feature>
<dbReference type="EC" id="3.5.4.28" evidence="4"/>
<dbReference type="InterPro" id="IPR011059">
    <property type="entry name" value="Metal-dep_hydrolase_composite"/>
</dbReference>
<protein>
    <recommendedName>
        <fullName evidence="4">5'-deoxyadenosine deaminase</fullName>
        <shortName evidence="4">5'-dA deaminase</shortName>
        <ecNumber evidence="4">3.5.4.41</ecNumber>
    </recommendedName>
    <alternativeName>
        <fullName evidence="4">5'-methylthioadenosine deaminase</fullName>
        <shortName evidence="4">MTA deaminase</shortName>
        <ecNumber evidence="4">3.5.4.31</ecNumber>
    </alternativeName>
    <alternativeName>
        <fullName evidence="4">Adenosine deaminase</fullName>
        <ecNumber evidence="4">3.5.4.4</ecNumber>
    </alternativeName>
    <alternativeName>
        <fullName evidence="4">S-adenosylhomocysteine deaminase</fullName>
        <shortName evidence="4">SAH deaminase</shortName>
        <ecNumber evidence="4">3.5.4.28</ecNumber>
    </alternativeName>
</protein>
<keyword evidence="7" id="KW-1185">Reference proteome</keyword>
<evidence type="ECO:0000256" key="1">
    <source>
        <dbReference type="ARBA" id="ARBA00022723"/>
    </source>
</evidence>
<comment type="caution">
    <text evidence="6">The sequence shown here is derived from an EMBL/GenBank/DDBJ whole genome shotgun (WGS) entry which is preliminary data.</text>
</comment>
<dbReference type="CDD" id="cd01298">
    <property type="entry name" value="ATZ_TRZ_like"/>
    <property type="match status" value="1"/>
</dbReference>
<dbReference type="InterPro" id="IPR032466">
    <property type="entry name" value="Metal_Hydrolase"/>
</dbReference>
<comment type="function">
    <text evidence="4">Catalyzes the deamination of three SAM-derived enzymatic products, namely 5'-deoxyadenosine, S-adenosyl-L-homocysteine, and 5'-methylthioadenosine, to produce the inosine analogs. Can also deaminate adenosine. The preferred substrate for this enzyme is 5'-deoxyadenosine, but all these substrates are efficiently deaminated. Likely functions in a S-adenosyl-L-methionine (SAM) recycling pathway from S-adenosyl-L-homocysteine (SAH) produced from SAM-dependent methylation reactions. May also be involved in the recycling of 5'-deoxyadenosine, whereupon the 5'-deoxyribose moiety of 5'-deoxyinosine is further metabolized to deoxyhexoses used for the biosynthesis of aromatic amino acids in methanogens.</text>
</comment>
<dbReference type="AlphaFoldDB" id="A0A166CEK2"/>
<comment type="caution">
    <text evidence="4">Lacks conserved residue(s) required for the propagation of feature annotation.</text>
</comment>
<dbReference type="UniPathway" id="UPA00315"/>
<feature type="binding site" evidence="4">
    <location>
        <position position="311"/>
    </location>
    <ligand>
        <name>substrate</name>
    </ligand>
</feature>
<dbReference type="PATRIC" id="fig|49547.3.peg.495"/>
<dbReference type="GO" id="GO:0046872">
    <property type="term" value="F:metal ion binding"/>
    <property type="evidence" value="ECO:0007669"/>
    <property type="project" value="UniProtKB-KW"/>
</dbReference>
<dbReference type="FunFam" id="3.20.20.140:FF:000014">
    <property type="entry name" value="5-methylthioadenosine/S-adenosylhomocysteine deaminase"/>
    <property type="match status" value="1"/>
</dbReference>
<organism evidence="6 7">
    <name type="scientific">Methanobrevibacter curvatus</name>
    <dbReference type="NCBI Taxonomy" id="49547"/>
    <lineage>
        <taxon>Archaea</taxon>
        <taxon>Methanobacteriati</taxon>
        <taxon>Methanobacteriota</taxon>
        <taxon>Methanomada group</taxon>
        <taxon>Methanobacteria</taxon>
        <taxon>Methanobacteriales</taxon>
        <taxon>Methanobacteriaceae</taxon>
        <taxon>Methanobrevibacter</taxon>
    </lineage>
</organism>
<dbReference type="HAMAP" id="MF_01281">
    <property type="entry name" value="MTA_SAH_deamin"/>
    <property type="match status" value="1"/>
</dbReference>
<dbReference type="PANTHER" id="PTHR43794:SF11">
    <property type="entry name" value="AMIDOHYDROLASE-RELATED DOMAIN-CONTAINING PROTEIN"/>
    <property type="match status" value="1"/>
</dbReference>
<dbReference type="InterPro" id="IPR050287">
    <property type="entry name" value="MTA/SAH_deaminase"/>
</dbReference>
<dbReference type="EC" id="3.5.4.31" evidence="4"/>
<feature type="binding site" evidence="4">
    <location>
        <position position="311"/>
    </location>
    <ligand>
        <name>Zn(2+)</name>
        <dbReference type="ChEBI" id="CHEBI:29105"/>
    </ligand>
</feature>
<accession>A0A166CEK2</accession>
<feature type="domain" description="Amidohydrolase-related" evidence="5">
    <location>
        <begin position="67"/>
        <end position="415"/>
    </location>
</feature>
<dbReference type="GO" id="GO:0090613">
    <property type="term" value="F:5'-deoxyadenosine deaminase activity"/>
    <property type="evidence" value="ECO:0007669"/>
    <property type="project" value="UniProtKB-UniRule"/>
</dbReference>
<dbReference type="STRING" id="49547.MBCUR_04720"/>
<feature type="binding site" evidence="4">
    <location>
        <position position="104"/>
    </location>
    <ligand>
        <name>substrate</name>
    </ligand>
</feature>
<comment type="catalytic activity">
    <reaction evidence="4">
        <text>5'-deoxyadenosine + H2O + H(+) = 5'-deoxyinosine + NH4(+)</text>
        <dbReference type="Rhea" id="RHEA:42892"/>
        <dbReference type="ChEBI" id="CHEBI:15377"/>
        <dbReference type="ChEBI" id="CHEBI:15378"/>
        <dbReference type="ChEBI" id="CHEBI:17319"/>
        <dbReference type="ChEBI" id="CHEBI:28938"/>
        <dbReference type="ChEBI" id="CHEBI:82775"/>
        <dbReference type="EC" id="3.5.4.41"/>
    </reaction>
</comment>
<dbReference type="Proteomes" id="UP000077245">
    <property type="component" value="Unassembled WGS sequence"/>
</dbReference>
<dbReference type="Gene3D" id="3.20.20.140">
    <property type="entry name" value="Metal-dependent hydrolases"/>
    <property type="match status" value="1"/>
</dbReference>
<dbReference type="EMBL" id="LWMV01000094">
    <property type="protein sequence ID" value="KZX14424.1"/>
    <property type="molecule type" value="Genomic_DNA"/>
</dbReference>
<feature type="binding site" evidence="4">
    <location>
        <position position="226"/>
    </location>
    <ligand>
        <name>substrate</name>
    </ligand>
</feature>
<evidence type="ECO:0000313" key="6">
    <source>
        <dbReference type="EMBL" id="KZX14424.1"/>
    </source>
</evidence>
<comment type="catalytic activity">
    <reaction evidence="4">
        <text>adenosine + H2O + H(+) = inosine + NH4(+)</text>
        <dbReference type="Rhea" id="RHEA:24408"/>
        <dbReference type="ChEBI" id="CHEBI:15377"/>
        <dbReference type="ChEBI" id="CHEBI:15378"/>
        <dbReference type="ChEBI" id="CHEBI:16335"/>
        <dbReference type="ChEBI" id="CHEBI:17596"/>
        <dbReference type="ChEBI" id="CHEBI:28938"/>
        <dbReference type="EC" id="3.5.4.4"/>
    </reaction>
</comment>
<dbReference type="GO" id="GO:0004000">
    <property type="term" value="F:adenosine deaminase activity"/>
    <property type="evidence" value="ECO:0007669"/>
    <property type="project" value="UniProtKB-UniRule"/>
</dbReference>
<gene>
    <name evidence="6" type="primary">mtaD_1</name>
    <name evidence="4" type="synonym">dadD</name>
    <name evidence="6" type="ORF">MBCUR_04720</name>
</gene>
<evidence type="ECO:0000259" key="5">
    <source>
        <dbReference type="Pfam" id="PF01979"/>
    </source>
</evidence>
<dbReference type="GO" id="GO:0006556">
    <property type="term" value="P:S-adenosylmethionine biosynthetic process"/>
    <property type="evidence" value="ECO:0007669"/>
    <property type="project" value="UniProtKB-UniRule"/>
</dbReference>
<dbReference type="EC" id="3.5.4.41" evidence="4"/>
<comment type="pathway">
    <text evidence="4">Amino-acid biosynthesis; S-adenosyl-L-methionine biosynthesis.</text>
</comment>
<name>A0A166CEK2_9EURY</name>
<comment type="catalytic activity">
    <reaction evidence="4">
        <text>S-adenosyl-L-homocysteine + H2O + H(+) = S-inosyl-L-homocysteine + NH4(+)</text>
        <dbReference type="Rhea" id="RHEA:20716"/>
        <dbReference type="ChEBI" id="CHEBI:15377"/>
        <dbReference type="ChEBI" id="CHEBI:15378"/>
        <dbReference type="ChEBI" id="CHEBI:28938"/>
        <dbReference type="ChEBI" id="CHEBI:57856"/>
        <dbReference type="ChEBI" id="CHEBI:57985"/>
        <dbReference type="EC" id="3.5.4.28"/>
    </reaction>
</comment>
<feature type="binding site" evidence="4">
    <location>
        <position position="77"/>
    </location>
    <ligand>
        <name>Zn(2+)</name>
        <dbReference type="ChEBI" id="CHEBI:29105"/>
    </ligand>
</feature>
<comment type="cofactor">
    <cofactor evidence="4">
        <name>Zn(2+)</name>
        <dbReference type="ChEBI" id="CHEBI:29105"/>
    </cofactor>
    <text evidence="4">Binds 1 zinc ion per subunit.</text>
</comment>
<evidence type="ECO:0000256" key="2">
    <source>
        <dbReference type="ARBA" id="ARBA00022801"/>
    </source>
</evidence>
<comment type="catalytic activity">
    <reaction evidence="4">
        <text>S-methyl-5'-thioadenosine + H2O + H(+) = S-methyl-5'-thioinosine + NH4(+)</text>
        <dbReference type="Rhea" id="RHEA:25025"/>
        <dbReference type="ChEBI" id="CHEBI:15377"/>
        <dbReference type="ChEBI" id="CHEBI:15378"/>
        <dbReference type="ChEBI" id="CHEBI:17509"/>
        <dbReference type="ChEBI" id="CHEBI:28938"/>
        <dbReference type="ChEBI" id="CHEBI:48595"/>
        <dbReference type="EC" id="3.5.4.31"/>
    </reaction>
</comment>
<dbReference type="RefSeq" id="WP_067089711.1">
    <property type="nucleotide sequence ID" value="NZ_LWMV01000094.1"/>
</dbReference>
<evidence type="ECO:0000256" key="4">
    <source>
        <dbReference type="HAMAP-Rule" id="MF_01281"/>
    </source>
</evidence>
<dbReference type="EC" id="3.5.4.4" evidence="4"/>
<dbReference type="SUPFAM" id="SSF51556">
    <property type="entry name" value="Metallo-dependent hydrolases"/>
    <property type="match status" value="1"/>
</dbReference>
<dbReference type="InterPro" id="IPR006680">
    <property type="entry name" value="Amidohydro-rel"/>
</dbReference>
<keyword evidence="3 4" id="KW-0862">Zinc</keyword>
<comment type="miscellaneous">
    <text evidence="4">SAH is a product of SAM methyltransferases and is known to be a feedback inhibitor of these enzymes. As a result of this inhibition, organisms have evolved efficient enzymes to metabolize SAH via different pathways. The pathway found in methanogens differs from the canonical pathway, it uses the deamination of S-adenosyl-L-homocysteine to form S-inosyl-L-homocysteine for the regeneration of SAM from S-adenosyl-L-homocysteine. 5'-deoxyadenosine is a radical SAM enzyme reaction product which strongly inhibits radical SAM enzymes. A pathway for removing this product must be present in methanogens where the MTA/SAH nucleosidase which normally metabolizes this compound is absent.</text>
</comment>
<sequence length="446" mass="49629">METKYTLIENVNLITAIDSKDNIYWNDDLINEKNISVLIENDKIAEISSKISKSGIDKVIDGNDKLLMPSLINTHTHSPMNLFRGLADDLELDTWLNEYVWPVESGLNGDLCYLGAQIAIMEMIKSGTTCFSDMYFFMDYVAKAVEDGGLRAVLSNGMIDFSDEEKRKNEFKESENLIKKWNNKSDGRIKVFFGPHSPITASKELLTGVREKANKYDVGINIHMNETQKEIENILNQYNMRPFEYLNEIGFLDGDVLAAHCVWLSDNEIDIIKEKDIKVSYNPGSNMKLASGIAPISDLIEKNICVSLGSDGVASNNNLDLFEEMKLASLLQKVDTLNPKSLTAEQTIKMATINGARALGLENEIGSIEIGKKADMILVNTNSIAMSPSVNSLISHLVYSANGSTVDTTICNGDILMENKNLNVFNEEESLKNLNLATSKLKKVLN</sequence>
<keyword evidence="1 4" id="KW-0479">Metal-binding</keyword>
<dbReference type="OrthoDB" id="372084at2157"/>
<dbReference type="GO" id="GO:0090614">
    <property type="term" value="F:5'-methylthioadenosine deaminase activity"/>
    <property type="evidence" value="ECO:0007669"/>
    <property type="project" value="UniProtKB-EC"/>
</dbReference>
<proteinExistence type="inferred from homology"/>
<feature type="binding site" evidence="4">
    <location>
        <position position="223"/>
    </location>
    <ligand>
        <name>Zn(2+)</name>
        <dbReference type="ChEBI" id="CHEBI:29105"/>
    </ligand>
</feature>
<evidence type="ECO:0000256" key="3">
    <source>
        <dbReference type="ARBA" id="ARBA00022833"/>
    </source>
</evidence>
<dbReference type="SUPFAM" id="SSF51338">
    <property type="entry name" value="Composite domain of metallo-dependent hydrolases"/>
    <property type="match status" value="1"/>
</dbReference>
<dbReference type="GO" id="GO:0050270">
    <property type="term" value="F:S-adenosylhomocysteine deaminase activity"/>
    <property type="evidence" value="ECO:0007669"/>
    <property type="project" value="UniProtKB-EC"/>
</dbReference>
<dbReference type="Gene3D" id="2.30.40.10">
    <property type="entry name" value="Urease, subunit C, domain 1"/>
    <property type="match status" value="1"/>
</dbReference>
<dbReference type="PANTHER" id="PTHR43794">
    <property type="entry name" value="AMINOHYDROLASE SSNA-RELATED"/>
    <property type="match status" value="1"/>
</dbReference>